<keyword evidence="1 6" id="KW-0732">Signal</keyword>
<feature type="domain" description="Ig-like" evidence="7">
    <location>
        <begin position="19"/>
        <end position="122"/>
    </location>
</feature>
<dbReference type="GO" id="GO:0002250">
    <property type="term" value="P:adaptive immune response"/>
    <property type="evidence" value="ECO:0007669"/>
    <property type="project" value="UniProtKB-KW"/>
</dbReference>
<keyword evidence="5" id="KW-0391">Immunity</keyword>
<dbReference type="Pfam" id="PF07686">
    <property type="entry name" value="V-set"/>
    <property type="match status" value="1"/>
</dbReference>
<keyword evidence="5" id="KW-1279">T cell receptor</keyword>
<evidence type="ECO:0000256" key="2">
    <source>
        <dbReference type="ARBA" id="ARBA00023130"/>
    </source>
</evidence>
<dbReference type="InterPro" id="IPR013106">
    <property type="entry name" value="Ig_V-set"/>
</dbReference>
<dbReference type="Gene3D" id="2.60.40.10">
    <property type="entry name" value="Immunoglobulins"/>
    <property type="match status" value="1"/>
</dbReference>
<dbReference type="InterPro" id="IPR036179">
    <property type="entry name" value="Ig-like_dom_sf"/>
</dbReference>
<evidence type="ECO:0000259" key="7">
    <source>
        <dbReference type="PROSITE" id="PS50835"/>
    </source>
</evidence>
<name>A0A8C0D060_BALMU</name>
<feature type="chain" id="PRO_5034480742" description="Ig-like domain-containing protein" evidence="6">
    <location>
        <begin position="19"/>
        <end position="160"/>
    </location>
</feature>
<dbReference type="InterPro" id="IPR007110">
    <property type="entry name" value="Ig-like_dom"/>
</dbReference>
<dbReference type="InterPro" id="IPR051287">
    <property type="entry name" value="TCR_variable_region"/>
</dbReference>
<evidence type="ECO:0000256" key="1">
    <source>
        <dbReference type="ARBA" id="ARBA00022729"/>
    </source>
</evidence>
<evidence type="ECO:0000256" key="5">
    <source>
        <dbReference type="ARBA" id="ARBA00043266"/>
    </source>
</evidence>
<organism evidence="8">
    <name type="scientific">Balaenoptera musculus</name>
    <name type="common">Blue whale</name>
    <dbReference type="NCBI Taxonomy" id="9771"/>
    <lineage>
        <taxon>Eukaryota</taxon>
        <taxon>Metazoa</taxon>
        <taxon>Chordata</taxon>
        <taxon>Craniata</taxon>
        <taxon>Vertebrata</taxon>
        <taxon>Euteleostomi</taxon>
        <taxon>Mammalia</taxon>
        <taxon>Eutheria</taxon>
        <taxon>Laurasiatheria</taxon>
        <taxon>Artiodactyla</taxon>
        <taxon>Whippomorpha</taxon>
        <taxon>Cetacea</taxon>
        <taxon>Mysticeti</taxon>
        <taxon>Balaenopteridae</taxon>
        <taxon>Balaenoptera</taxon>
    </lineage>
</organism>
<dbReference type="Ensembl" id="ENSBMST00010015242.1">
    <property type="protein sequence ID" value="ENSBMSP00010013743.1"/>
    <property type="gene ID" value="ENSBMSG00010010041.1"/>
</dbReference>
<reference evidence="8" key="1">
    <citation type="submission" date="2023-09" db="UniProtKB">
        <authorList>
            <consortium name="Ensembl"/>
        </authorList>
    </citation>
    <scope>IDENTIFICATION</scope>
</reference>
<dbReference type="InterPro" id="IPR003599">
    <property type="entry name" value="Ig_sub"/>
</dbReference>
<dbReference type="SMART" id="SM00406">
    <property type="entry name" value="IGv"/>
    <property type="match status" value="1"/>
</dbReference>
<dbReference type="PANTHER" id="PTHR19367:SF39">
    <property type="entry name" value="IG-LIKE DOMAIN-CONTAINING PROTEIN"/>
    <property type="match status" value="1"/>
</dbReference>
<evidence type="ECO:0000256" key="3">
    <source>
        <dbReference type="ARBA" id="ARBA00023170"/>
    </source>
</evidence>
<dbReference type="OMA" id="VTLMCNY"/>
<keyword evidence="2" id="KW-1064">Adaptive immunity</keyword>
<protein>
    <recommendedName>
        <fullName evidence="7">Ig-like domain-containing protein</fullName>
    </recommendedName>
</protein>
<dbReference type="AlphaFoldDB" id="A0A8C0D060"/>
<dbReference type="SMART" id="SM00409">
    <property type="entry name" value="IG"/>
    <property type="match status" value="1"/>
</dbReference>
<dbReference type="GeneTree" id="ENSGT00730000111639"/>
<evidence type="ECO:0000256" key="4">
    <source>
        <dbReference type="ARBA" id="ARBA00023319"/>
    </source>
</evidence>
<feature type="signal peptide" evidence="6">
    <location>
        <begin position="1"/>
        <end position="18"/>
    </location>
</feature>
<accession>A0A8C0D060</accession>
<keyword evidence="4" id="KW-0393">Immunoglobulin domain</keyword>
<keyword evidence="3" id="KW-0675">Receptor</keyword>
<dbReference type="PROSITE" id="PS50835">
    <property type="entry name" value="IG_LIKE"/>
    <property type="match status" value="1"/>
</dbReference>
<dbReference type="SUPFAM" id="SSF48726">
    <property type="entry name" value="Immunoglobulin"/>
    <property type="match status" value="1"/>
</dbReference>
<dbReference type="FunFam" id="2.60.40.10:FF:002749">
    <property type="entry name" value="T cell receptor delta variable 3"/>
    <property type="match status" value="1"/>
</dbReference>
<evidence type="ECO:0000313" key="8">
    <source>
        <dbReference type="Ensembl" id="ENSBMSP00010013743.1"/>
    </source>
</evidence>
<proteinExistence type="predicted"/>
<sequence>MILLVGFSLLFFYKDVLCNQVTQISQEQTVASGSEVTLQCIFQTTHSDPDLYWYQIRPDRSFQFVLYRDNTTSYDADFARGRFSVQYSLTHKTFHLVISSVRTEDSATYYCALLSHSDAGVQEVCTQTPGHSLAELPLRTAHVLGHSILLPCHSVVQSGL</sequence>
<dbReference type="PANTHER" id="PTHR19367">
    <property type="entry name" value="T-CELL RECEPTOR ALPHA CHAIN V REGION"/>
    <property type="match status" value="1"/>
</dbReference>
<dbReference type="GO" id="GO:0042101">
    <property type="term" value="C:T cell receptor complex"/>
    <property type="evidence" value="ECO:0007669"/>
    <property type="project" value="UniProtKB-KW"/>
</dbReference>
<dbReference type="InterPro" id="IPR013783">
    <property type="entry name" value="Ig-like_fold"/>
</dbReference>
<evidence type="ECO:0000256" key="6">
    <source>
        <dbReference type="SAM" id="SignalP"/>
    </source>
</evidence>